<keyword evidence="6 8" id="KW-0472">Membrane</keyword>
<accession>A0A6A2YHK6</accession>
<keyword evidence="10" id="KW-1185">Reference proteome</keyword>
<evidence type="ECO:0000256" key="5">
    <source>
        <dbReference type="ARBA" id="ARBA00022989"/>
    </source>
</evidence>
<evidence type="ECO:0000256" key="4">
    <source>
        <dbReference type="ARBA" id="ARBA00022692"/>
    </source>
</evidence>
<feature type="compositionally biased region" description="Gly residues" evidence="7">
    <location>
        <begin position="25"/>
        <end position="38"/>
    </location>
</feature>
<dbReference type="Proteomes" id="UP000436088">
    <property type="component" value="Unassembled WGS sequence"/>
</dbReference>
<evidence type="ECO:0000256" key="1">
    <source>
        <dbReference type="ARBA" id="ARBA00004370"/>
    </source>
</evidence>
<dbReference type="PANTHER" id="PTHR48021:SF25">
    <property type="entry name" value="SUGAR TRANSPORTER ERD6-LIKE 5"/>
    <property type="match status" value="1"/>
</dbReference>
<comment type="similarity">
    <text evidence="2">Belongs to the major facilitator superfamily. Sugar transporter (TC 2.A.1.1) family.</text>
</comment>
<dbReference type="InterPro" id="IPR036259">
    <property type="entry name" value="MFS_trans_sf"/>
</dbReference>
<dbReference type="EMBL" id="VEPZ02001401">
    <property type="protein sequence ID" value="KAE8675387.1"/>
    <property type="molecule type" value="Genomic_DNA"/>
</dbReference>
<evidence type="ECO:0000256" key="7">
    <source>
        <dbReference type="SAM" id="MobiDB-lite"/>
    </source>
</evidence>
<dbReference type="SUPFAM" id="SSF103473">
    <property type="entry name" value="MFS general substrate transporter"/>
    <property type="match status" value="1"/>
</dbReference>
<keyword evidence="3" id="KW-0762">Sugar transport</keyword>
<dbReference type="Gene3D" id="1.20.1250.20">
    <property type="entry name" value="MFS general substrate transporter like domains"/>
    <property type="match status" value="1"/>
</dbReference>
<keyword evidence="5 8" id="KW-1133">Transmembrane helix</keyword>
<evidence type="ECO:0000256" key="2">
    <source>
        <dbReference type="ARBA" id="ARBA00010992"/>
    </source>
</evidence>
<feature type="transmembrane region" description="Helical" evidence="8">
    <location>
        <begin position="46"/>
        <end position="68"/>
    </location>
</feature>
<dbReference type="InterPro" id="IPR050549">
    <property type="entry name" value="MFS_Trehalose_Transporter"/>
</dbReference>
<comment type="subcellular location">
    <subcellularLocation>
        <location evidence="1">Membrane</location>
    </subcellularLocation>
</comment>
<dbReference type="Pfam" id="PF00083">
    <property type="entry name" value="Sugar_tr"/>
    <property type="match status" value="1"/>
</dbReference>
<feature type="region of interest" description="Disordered" evidence="7">
    <location>
        <begin position="17"/>
        <end position="38"/>
    </location>
</feature>
<reference evidence="9" key="1">
    <citation type="submission" date="2019-09" db="EMBL/GenBank/DDBJ databases">
        <title>Draft genome information of white flower Hibiscus syriacus.</title>
        <authorList>
            <person name="Kim Y.-M."/>
        </authorList>
    </citation>
    <scope>NUCLEOTIDE SEQUENCE [LARGE SCALE GENOMIC DNA]</scope>
    <source>
        <strain evidence="9">YM2019G1</strain>
    </source>
</reference>
<dbReference type="InterPro" id="IPR005828">
    <property type="entry name" value="MFS_sugar_transport-like"/>
</dbReference>
<name>A0A6A2YHK6_HIBSY</name>
<protein>
    <submittedName>
        <fullName evidence="9">Sugar transporter ERD6-like 8</fullName>
    </submittedName>
</protein>
<dbReference type="AlphaFoldDB" id="A0A6A2YHK6"/>
<keyword evidence="4 8" id="KW-0812">Transmembrane</keyword>
<dbReference type="PANTHER" id="PTHR48021">
    <property type="match status" value="1"/>
</dbReference>
<evidence type="ECO:0000256" key="8">
    <source>
        <dbReference type="SAM" id="Phobius"/>
    </source>
</evidence>
<evidence type="ECO:0000256" key="3">
    <source>
        <dbReference type="ARBA" id="ARBA00022597"/>
    </source>
</evidence>
<sequence>MSRQKIEDGELSSSLIVKEKPPDGAGHGSSGEEQGGIGTTTSATTMVVLSTIIAVCGSYVFGTAIGYSSPAQTGIIVDLGLSVAEVGVGLMVLQQFGGVNVIAFYASSIFISAGFSGSVGMIAMVFLQVPMTALGVVFLDKSGRRPLLLVSAAGTCLGCFLVGLSFFLQDLQQWKEATPILSLVGVLVYTGSFSLGMEGIPWVILSEIILP</sequence>
<dbReference type="GO" id="GO:0016020">
    <property type="term" value="C:membrane"/>
    <property type="evidence" value="ECO:0007669"/>
    <property type="project" value="UniProtKB-SubCell"/>
</dbReference>
<feature type="transmembrane region" description="Helical" evidence="8">
    <location>
        <begin position="147"/>
        <end position="168"/>
    </location>
</feature>
<feature type="transmembrane region" description="Helical" evidence="8">
    <location>
        <begin position="102"/>
        <end position="127"/>
    </location>
</feature>
<feature type="transmembrane region" description="Helical" evidence="8">
    <location>
        <begin position="180"/>
        <end position="205"/>
    </location>
</feature>
<evidence type="ECO:0000313" key="9">
    <source>
        <dbReference type="EMBL" id="KAE8675387.1"/>
    </source>
</evidence>
<keyword evidence="3" id="KW-0813">Transport</keyword>
<proteinExistence type="inferred from homology"/>
<dbReference type="GO" id="GO:0022857">
    <property type="term" value="F:transmembrane transporter activity"/>
    <property type="evidence" value="ECO:0007669"/>
    <property type="project" value="InterPro"/>
</dbReference>
<gene>
    <name evidence="9" type="ORF">F3Y22_tig00111671pilonHSYRG00086</name>
</gene>
<evidence type="ECO:0000256" key="6">
    <source>
        <dbReference type="ARBA" id="ARBA00023136"/>
    </source>
</evidence>
<organism evidence="9 10">
    <name type="scientific">Hibiscus syriacus</name>
    <name type="common">Rose of Sharon</name>
    <dbReference type="NCBI Taxonomy" id="106335"/>
    <lineage>
        <taxon>Eukaryota</taxon>
        <taxon>Viridiplantae</taxon>
        <taxon>Streptophyta</taxon>
        <taxon>Embryophyta</taxon>
        <taxon>Tracheophyta</taxon>
        <taxon>Spermatophyta</taxon>
        <taxon>Magnoliopsida</taxon>
        <taxon>eudicotyledons</taxon>
        <taxon>Gunneridae</taxon>
        <taxon>Pentapetalae</taxon>
        <taxon>rosids</taxon>
        <taxon>malvids</taxon>
        <taxon>Malvales</taxon>
        <taxon>Malvaceae</taxon>
        <taxon>Malvoideae</taxon>
        <taxon>Hibiscus</taxon>
    </lineage>
</organism>
<feature type="transmembrane region" description="Helical" evidence="8">
    <location>
        <begin position="75"/>
        <end position="96"/>
    </location>
</feature>
<comment type="caution">
    <text evidence="9">The sequence shown here is derived from an EMBL/GenBank/DDBJ whole genome shotgun (WGS) entry which is preliminary data.</text>
</comment>
<evidence type="ECO:0000313" key="10">
    <source>
        <dbReference type="Proteomes" id="UP000436088"/>
    </source>
</evidence>